<protein>
    <submittedName>
        <fullName evidence="1">Uncharacterized protein</fullName>
    </submittedName>
</protein>
<comment type="caution">
    <text evidence="1">The sequence shown here is derived from an EMBL/GenBank/DDBJ whole genome shotgun (WGS) entry which is preliminary data.</text>
</comment>
<keyword evidence="2" id="KW-1185">Reference proteome</keyword>
<accession>A0ACC5PIG2</accession>
<gene>
    <name evidence="1" type="ORF">IFT41_01620</name>
</gene>
<evidence type="ECO:0000313" key="1">
    <source>
        <dbReference type="EMBL" id="MBD8124820.1"/>
    </source>
</evidence>
<reference evidence="1 2" key="1">
    <citation type="journal article" date="2020" name="FEMS Microbiol. Ecol.">
        <title>Temporal dynamics of bacterial communities during seed development and maturation.</title>
        <authorList>
            <person name="Chesneau G."/>
            <person name="Torres-Cortes G."/>
            <person name="Briand M."/>
            <person name="Darrasse A."/>
            <person name="Preveaux A."/>
            <person name="Marais C."/>
            <person name="Jacques M.A."/>
            <person name="Shade A."/>
            <person name="Barret M."/>
        </authorList>
    </citation>
    <scope>NUCLEOTIDE SEQUENCE [LARGE SCALE GENOMIC DNA]</scope>
    <source>
        <strain evidence="1 2">CFBP13709</strain>
    </source>
</reference>
<dbReference type="Proteomes" id="UP000610459">
    <property type="component" value="Unassembled WGS sequence"/>
</dbReference>
<evidence type="ECO:0000313" key="2">
    <source>
        <dbReference type="Proteomes" id="UP000610459"/>
    </source>
</evidence>
<dbReference type="EMBL" id="JACYNR010000001">
    <property type="protein sequence ID" value="MBD8124820.1"/>
    <property type="molecule type" value="Genomic_DNA"/>
</dbReference>
<proteinExistence type="predicted"/>
<name>A0ACC5PIG2_ENTAG</name>
<sequence length="204" mass="23523">MKHLIKPNLCCIRCSRKCLITPYTDVLIGRCEIQKFTVWPGNNNYLIEGLKSSLPQKKESTLLRNIVFVDFSIYNLRYFTNSYWLENLKKTGLVIILVCDDKMISLANFWSENDMSVNKMLHRGSNIDNINEVICSNRIHTEGGENKRIVSLNENEMKFLDLTFQGCALSAMPKVMSLGKKKVYNIKQSIHRKMGADLHQLICI</sequence>
<organism evidence="1 2">
    <name type="scientific">Enterobacter agglomerans</name>
    <name type="common">Erwinia herbicola</name>
    <name type="synonym">Pantoea agglomerans</name>
    <dbReference type="NCBI Taxonomy" id="549"/>
    <lineage>
        <taxon>Bacteria</taxon>
        <taxon>Pseudomonadati</taxon>
        <taxon>Pseudomonadota</taxon>
        <taxon>Gammaproteobacteria</taxon>
        <taxon>Enterobacterales</taxon>
        <taxon>Erwiniaceae</taxon>
        <taxon>Pantoea</taxon>
        <taxon>Pantoea agglomerans group</taxon>
    </lineage>
</organism>